<comment type="similarity">
    <text evidence="1">Belongs to the fructosamine kinase family.</text>
</comment>
<evidence type="ECO:0000313" key="3">
    <source>
        <dbReference type="Proteomes" id="UP000663792"/>
    </source>
</evidence>
<sequence>MSRGDGYPDATGGGFVKRRPDAPDGFFAAEAAGLAWLAEAEPNGGARTVRVRAVGTGTITLERLREVPPTAAAAEAFGTALAVTHAAGAAAFGAPPPGWQGDAWIGRQVSPMRSFEAWGASFADLRVLPYARRAAEIGHLGADGLRAVERVADRLHAGDFDDDRPPARIHGDLWGGNVLFTADGVVVIDPAAHGGHGQTDLAMLELFGAPQLARIQAAYAEAADLPADWPERTGLHQLHPLLVHAVSHGPSYGRHADQVARRYR</sequence>
<reference evidence="2" key="1">
    <citation type="submission" date="2021-01" db="EMBL/GenBank/DDBJ databases">
        <title>YIM 132084 draft genome.</title>
        <authorList>
            <person name="An D."/>
        </authorList>
    </citation>
    <scope>NUCLEOTIDE SEQUENCE</scope>
    <source>
        <strain evidence="2">YIM 132084</strain>
    </source>
</reference>
<evidence type="ECO:0000256" key="1">
    <source>
        <dbReference type="PIRNR" id="PIRNR006221"/>
    </source>
</evidence>
<dbReference type="Gene3D" id="1.10.510.10">
    <property type="entry name" value="Transferase(Phosphotransferase) domain 1"/>
    <property type="match status" value="1"/>
</dbReference>
<dbReference type="Gene3D" id="1.20.1270.240">
    <property type="match status" value="1"/>
</dbReference>
<organism evidence="2 3">
    <name type="scientific">Nakamurella leprariae</name>
    <dbReference type="NCBI Taxonomy" id="2803911"/>
    <lineage>
        <taxon>Bacteria</taxon>
        <taxon>Bacillati</taxon>
        <taxon>Actinomycetota</taxon>
        <taxon>Actinomycetes</taxon>
        <taxon>Nakamurellales</taxon>
        <taxon>Nakamurellaceae</taxon>
        <taxon>Nakamurella</taxon>
    </lineage>
</organism>
<dbReference type="Gene3D" id="3.30.200.20">
    <property type="entry name" value="Phosphorylase Kinase, domain 1"/>
    <property type="match status" value="1"/>
</dbReference>
<evidence type="ECO:0000313" key="2">
    <source>
        <dbReference type="EMBL" id="MBM9465817.1"/>
    </source>
</evidence>
<comment type="caution">
    <text evidence="2">The sequence shown here is derived from an EMBL/GenBank/DDBJ whole genome shotgun (WGS) entry which is preliminary data.</text>
</comment>
<protein>
    <submittedName>
        <fullName evidence="2">Fructosamine kinase family protein</fullName>
    </submittedName>
</protein>
<dbReference type="SUPFAM" id="SSF56112">
    <property type="entry name" value="Protein kinase-like (PK-like)"/>
    <property type="match status" value="1"/>
</dbReference>
<dbReference type="EMBL" id="JAERWK010000001">
    <property type="protein sequence ID" value="MBM9465817.1"/>
    <property type="molecule type" value="Genomic_DNA"/>
</dbReference>
<dbReference type="PANTHER" id="PTHR12149:SF8">
    <property type="entry name" value="PROTEIN-RIBULOSAMINE 3-KINASE"/>
    <property type="match status" value="1"/>
</dbReference>
<dbReference type="RefSeq" id="WP_205258765.1">
    <property type="nucleotide sequence ID" value="NZ_JAERWK010000001.1"/>
</dbReference>
<keyword evidence="3" id="KW-1185">Reference proteome</keyword>
<dbReference type="InterPro" id="IPR011009">
    <property type="entry name" value="Kinase-like_dom_sf"/>
</dbReference>
<dbReference type="GO" id="GO:0016301">
    <property type="term" value="F:kinase activity"/>
    <property type="evidence" value="ECO:0007669"/>
    <property type="project" value="UniProtKB-UniRule"/>
</dbReference>
<dbReference type="InterPro" id="IPR016477">
    <property type="entry name" value="Fructo-/Ketosamine-3-kinase"/>
</dbReference>
<dbReference type="PANTHER" id="PTHR12149">
    <property type="entry name" value="FRUCTOSAMINE 3 KINASE-RELATED PROTEIN"/>
    <property type="match status" value="1"/>
</dbReference>
<dbReference type="Pfam" id="PF03881">
    <property type="entry name" value="Fructosamin_kin"/>
    <property type="match status" value="1"/>
</dbReference>
<accession>A0A938YC80</accession>
<name>A0A938YC80_9ACTN</name>
<keyword evidence="1" id="KW-0808">Transferase</keyword>
<gene>
    <name evidence="2" type="ORF">JL106_00815</name>
</gene>
<proteinExistence type="inferred from homology"/>
<dbReference type="Proteomes" id="UP000663792">
    <property type="component" value="Unassembled WGS sequence"/>
</dbReference>
<dbReference type="AlphaFoldDB" id="A0A938YC80"/>
<dbReference type="PIRSF" id="PIRSF006221">
    <property type="entry name" value="Ketosamine-3-kinase"/>
    <property type="match status" value="1"/>
</dbReference>
<keyword evidence="1 2" id="KW-0418">Kinase</keyword>